<dbReference type="PANTHER" id="PTHR47867:SF1">
    <property type="entry name" value="ADENINE NUCLEOTIDE ALPHA HYDROLASES-LIKE SUPERFAMILY PROTEIN"/>
    <property type="match status" value="1"/>
</dbReference>
<feature type="compositionally biased region" description="Gly residues" evidence="1">
    <location>
        <begin position="77"/>
        <end position="87"/>
    </location>
</feature>
<dbReference type="OrthoDB" id="786029at2759"/>
<dbReference type="Proteomes" id="UP000230069">
    <property type="component" value="Unassembled WGS sequence"/>
</dbReference>
<protein>
    <recommendedName>
        <fullName evidence="2">UspA domain-containing protein</fullName>
    </recommendedName>
</protein>
<dbReference type="SUPFAM" id="SSF52402">
    <property type="entry name" value="Adenine nucleotide alpha hydrolases-like"/>
    <property type="match status" value="1"/>
</dbReference>
<evidence type="ECO:0000256" key="1">
    <source>
        <dbReference type="SAM" id="MobiDB-lite"/>
    </source>
</evidence>
<dbReference type="InterPro" id="IPR006016">
    <property type="entry name" value="UspA"/>
</dbReference>
<feature type="compositionally biased region" description="Low complexity" evidence="1">
    <location>
        <begin position="66"/>
        <end position="76"/>
    </location>
</feature>
<organism evidence="3 4">
    <name type="scientific">Aquilegia coerulea</name>
    <name type="common">Rocky mountain columbine</name>
    <dbReference type="NCBI Taxonomy" id="218851"/>
    <lineage>
        <taxon>Eukaryota</taxon>
        <taxon>Viridiplantae</taxon>
        <taxon>Streptophyta</taxon>
        <taxon>Embryophyta</taxon>
        <taxon>Tracheophyta</taxon>
        <taxon>Spermatophyta</taxon>
        <taxon>Magnoliopsida</taxon>
        <taxon>Ranunculales</taxon>
        <taxon>Ranunculaceae</taxon>
        <taxon>Thalictroideae</taxon>
        <taxon>Aquilegia</taxon>
    </lineage>
</organism>
<feature type="domain" description="UspA" evidence="2">
    <location>
        <begin position="11"/>
        <end position="181"/>
    </location>
</feature>
<dbReference type="PANTHER" id="PTHR47867">
    <property type="entry name" value="ADENINE NUCLEOTIDE ALPHA HYDROLASES-LIKE SUPERFAMILY PROTEIN"/>
    <property type="match status" value="1"/>
</dbReference>
<name>A0A2G5D976_AQUCA</name>
<evidence type="ECO:0000259" key="2">
    <source>
        <dbReference type="Pfam" id="PF00582"/>
    </source>
</evidence>
<dbReference type="InParanoid" id="A0A2G5D976"/>
<feature type="region of interest" description="Disordered" evidence="1">
    <location>
        <begin position="62"/>
        <end position="87"/>
    </location>
</feature>
<keyword evidence="4" id="KW-1185">Reference proteome</keyword>
<accession>A0A2G5D976</accession>
<evidence type="ECO:0000313" key="4">
    <source>
        <dbReference type="Proteomes" id="UP000230069"/>
    </source>
</evidence>
<dbReference type="InterPro" id="IPR014729">
    <property type="entry name" value="Rossmann-like_a/b/a_fold"/>
</dbReference>
<evidence type="ECO:0000313" key="3">
    <source>
        <dbReference type="EMBL" id="PIA40042.1"/>
    </source>
</evidence>
<dbReference type="Gene3D" id="3.40.50.620">
    <property type="entry name" value="HUPs"/>
    <property type="match status" value="1"/>
</dbReference>
<dbReference type="Pfam" id="PF00582">
    <property type="entry name" value="Usp"/>
    <property type="match status" value="1"/>
</dbReference>
<dbReference type="STRING" id="218851.A0A2G5D976"/>
<dbReference type="EMBL" id="KZ305042">
    <property type="protein sequence ID" value="PIA40042.1"/>
    <property type="molecule type" value="Genomic_DNA"/>
</dbReference>
<proteinExistence type="predicted"/>
<reference evidence="3 4" key="1">
    <citation type="submission" date="2017-09" db="EMBL/GenBank/DDBJ databases">
        <title>WGS assembly of Aquilegia coerulea Goldsmith.</title>
        <authorList>
            <person name="Hodges S."/>
            <person name="Kramer E."/>
            <person name="Nordborg M."/>
            <person name="Tomkins J."/>
            <person name="Borevitz J."/>
            <person name="Derieg N."/>
            <person name="Yan J."/>
            <person name="Mihaltcheva S."/>
            <person name="Hayes R.D."/>
            <person name="Rokhsar D."/>
        </authorList>
    </citation>
    <scope>NUCLEOTIDE SEQUENCE [LARGE SCALE GENOMIC DNA]</scope>
    <source>
        <strain evidence="4">cv. Goldsmith</strain>
    </source>
</reference>
<sequence>MEGVTATATARKIMVVADPGRESAGALQWALSHSVVEHDELILLHVQNSASWRNSFTFFRRPSQNSSNTSVSSESSHGGGGGGSVSGGGGGVDLEFLEVMKRACEAIQPKVRVHIERVDMGGKDKASTILNQCKALSVDVLIIGQRRSISNAILGCRLSGGSTKGMDTAEYLIENCKCTCVGVQRKGQNGGYVLNTKTHRNFWLLA</sequence>
<dbReference type="AlphaFoldDB" id="A0A2G5D976"/>
<dbReference type="CDD" id="cd00293">
    <property type="entry name" value="USP-like"/>
    <property type="match status" value="1"/>
</dbReference>
<gene>
    <name evidence="3" type="ORF">AQUCO_02500040v1</name>
</gene>